<organism evidence="4 5">
    <name type="scientific">Brevibacillus fortis</name>
    <dbReference type="NCBI Taxonomy" id="2126352"/>
    <lineage>
        <taxon>Bacteria</taxon>
        <taxon>Bacillati</taxon>
        <taxon>Bacillota</taxon>
        <taxon>Bacilli</taxon>
        <taxon>Bacillales</taxon>
        <taxon>Paenibacillaceae</taxon>
        <taxon>Brevibacillus</taxon>
    </lineage>
</organism>
<dbReference type="Gene3D" id="3.20.80.10">
    <property type="entry name" value="Regulatory factor, effector binding domain"/>
    <property type="match status" value="1"/>
</dbReference>
<dbReference type="InterPro" id="IPR010499">
    <property type="entry name" value="AraC_E-bd"/>
</dbReference>
<evidence type="ECO:0000313" key="5">
    <source>
        <dbReference type="Proteomes" id="UP000240419"/>
    </source>
</evidence>
<evidence type="ECO:0000313" key="4">
    <source>
        <dbReference type="EMBL" id="PSJ95217.1"/>
    </source>
</evidence>
<dbReference type="RefSeq" id="WP_106839252.1">
    <property type="nucleotide sequence ID" value="NZ_JBCNIW010000012.1"/>
</dbReference>
<dbReference type="SUPFAM" id="SSF46955">
    <property type="entry name" value="Putative DNA-binding domain"/>
    <property type="match status" value="1"/>
</dbReference>
<evidence type="ECO:0000256" key="1">
    <source>
        <dbReference type="ARBA" id="ARBA00023125"/>
    </source>
</evidence>
<evidence type="ECO:0000256" key="2">
    <source>
        <dbReference type="SAM" id="Coils"/>
    </source>
</evidence>
<dbReference type="AlphaFoldDB" id="A0A2P7V7L9"/>
<dbReference type="SUPFAM" id="SSF55136">
    <property type="entry name" value="Probable bacterial effector-binding domain"/>
    <property type="match status" value="1"/>
</dbReference>
<feature type="coiled-coil region" evidence="2">
    <location>
        <begin position="78"/>
        <end position="105"/>
    </location>
</feature>
<keyword evidence="5" id="KW-1185">Reference proteome</keyword>
<dbReference type="InterPro" id="IPR047057">
    <property type="entry name" value="MerR_fam"/>
</dbReference>
<dbReference type="GO" id="GO:0003677">
    <property type="term" value="F:DNA binding"/>
    <property type="evidence" value="ECO:0007669"/>
    <property type="project" value="UniProtKB-KW"/>
</dbReference>
<dbReference type="GO" id="GO:0003700">
    <property type="term" value="F:DNA-binding transcription factor activity"/>
    <property type="evidence" value="ECO:0007669"/>
    <property type="project" value="InterPro"/>
</dbReference>
<keyword evidence="1" id="KW-0238">DNA-binding</keyword>
<sequence length="275" mass="32209">MYTISRFSKLCKMSPRMLRHYDKEELLKPVHVDETNGYRYYEKSQLETALLINKLKEYRFSLPEIKTILQTSDKKFYIEFIHSKINELSNEMNRYRQIIAEMQGMIEKKEDIIRGKRRSYDILLGMRNEVSIISQSLQIPIADMDKYIDSIYAKAEENHIQLLGAPSVLFLDEEFNPDNSHIELVIPIIHENGCDTSSEWQIKQLPEQFVATTLHFGSYDDIGYGHMALEEWTDSNGYCLDGPSYETYLKGPECDCPAREYVTQICFPIMKIARQ</sequence>
<accession>A0A2P7V7L9</accession>
<dbReference type="SMART" id="SM00422">
    <property type="entry name" value="HTH_MERR"/>
    <property type="match status" value="1"/>
</dbReference>
<keyword evidence="2" id="KW-0175">Coiled coil</keyword>
<reference evidence="4 5" key="1">
    <citation type="submission" date="2018-03" db="EMBL/GenBank/DDBJ databases">
        <title>Brevisbacillus phylogenomics.</title>
        <authorList>
            <person name="Dunlap C."/>
        </authorList>
    </citation>
    <scope>NUCLEOTIDE SEQUENCE [LARGE SCALE GENOMIC DNA]</scope>
    <source>
        <strain evidence="4 5">NRRL NRS-1210</strain>
    </source>
</reference>
<dbReference type="Proteomes" id="UP000240419">
    <property type="component" value="Unassembled WGS sequence"/>
</dbReference>
<dbReference type="InterPro" id="IPR009061">
    <property type="entry name" value="DNA-bd_dom_put_sf"/>
</dbReference>
<dbReference type="OrthoDB" id="9773308at2"/>
<dbReference type="EMBL" id="PXZM01000021">
    <property type="protein sequence ID" value="PSJ95217.1"/>
    <property type="molecule type" value="Genomic_DNA"/>
</dbReference>
<protein>
    <submittedName>
        <fullName evidence="4">MerR family transcriptional regulator</fullName>
    </submittedName>
</protein>
<dbReference type="InterPro" id="IPR000551">
    <property type="entry name" value="MerR-type_HTH_dom"/>
</dbReference>
<dbReference type="InterPro" id="IPR011256">
    <property type="entry name" value="Reg_factor_effector_dom_sf"/>
</dbReference>
<dbReference type="PROSITE" id="PS50937">
    <property type="entry name" value="HTH_MERR_2"/>
    <property type="match status" value="1"/>
</dbReference>
<dbReference type="PANTHER" id="PTHR30204:SF97">
    <property type="entry name" value="MERR FAMILY REGULATORY PROTEIN"/>
    <property type="match status" value="1"/>
</dbReference>
<comment type="caution">
    <text evidence="4">The sequence shown here is derived from an EMBL/GenBank/DDBJ whole genome shotgun (WGS) entry which is preliminary data.</text>
</comment>
<dbReference type="Pfam" id="PF13411">
    <property type="entry name" value="MerR_1"/>
    <property type="match status" value="1"/>
</dbReference>
<evidence type="ECO:0000259" key="3">
    <source>
        <dbReference type="PROSITE" id="PS50937"/>
    </source>
</evidence>
<feature type="domain" description="HTH merR-type" evidence="3">
    <location>
        <begin position="1"/>
        <end position="71"/>
    </location>
</feature>
<proteinExistence type="predicted"/>
<dbReference type="Pfam" id="PF06445">
    <property type="entry name" value="GyrI-like"/>
    <property type="match status" value="1"/>
</dbReference>
<dbReference type="PANTHER" id="PTHR30204">
    <property type="entry name" value="REDOX-CYCLING DRUG-SENSING TRANSCRIPTIONAL ACTIVATOR SOXR"/>
    <property type="match status" value="1"/>
</dbReference>
<dbReference type="SMART" id="SM00871">
    <property type="entry name" value="AraC_E_bind"/>
    <property type="match status" value="1"/>
</dbReference>
<gene>
    <name evidence="4" type="ORF">C7R93_13195</name>
</gene>
<dbReference type="InterPro" id="IPR029442">
    <property type="entry name" value="GyrI-like"/>
</dbReference>
<dbReference type="Gene3D" id="1.10.1660.10">
    <property type="match status" value="1"/>
</dbReference>
<name>A0A2P7V7L9_9BACL</name>